<dbReference type="EMBL" id="CP035088">
    <property type="protein sequence ID" value="QBZ90784.1"/>
    <property type="molecule type" value="Genomic_DNA"/>
</dbReference>
<keyword evidence="1" id="KW-0732">Signal</keyword>
<evidence type="ECO:0000256" key="1">
    <source>
        <dbReference type="SAM" id="SignalP"/>
    </source>
</evidence>
<evidence type="ECO:0000313" key="2">
    <source>
        <dbReference type="EMBL" id="QBZ90784.1"/>
    </source>
</evidence>
<feature type="chain" id="PRO_5020833516" evidence="1">
    <location>
        <begin position="24"/>
        <end position="283"/>
    </location>
</feature>
<dbReference type="OrthoDB" id="9156913at2"/>
<proteinExistence type="predicted"/>
<dbReference type="Proteomes" id="UP000296468">
    <property type="component" value="Chromosome"/>
</dbReference>
<dbReference type="KEGG" id="pvk:EPZ47_19385"/>
<feature type="signal peptide" evidence="1">
    <location>
        <begin position="1"/>
        <end position="23"/>
    </location>
</feature>
<reference evidence="2 3" key="1">
    <citation type="journal article" date="2019" name="Front. Microbiol.">
        <title>In silico and Genetic Analyses of Cyclic Lipopeptide Synthetic Gene Clusters in Pseudomonas sp. 11K1.</title>
        <authorList>
            <person name="Zhao H."/>
            <person name="Liu Y.P."/>
            <person name="Zhang L.Q."/>
        </authorList>
    </citation>
    <scope>NUCLEOTIDE SEQUENCE [LARGE SCALE GENOMIC DNA]</scope>
    <source>
        <strain evidence="2 3">11K1</strain>
    </source>
</reference>
<evidence type="ECO:0000313" key="3">
    <source>
        <dbReference type="Proteomes" id="UP000296468"/>
    </source>
</evidence>
<name>A0A4V1CB11_9PSED</name>
<dbReference type="AlphaFoldDB" id="A0A4V1CB11"/>
<gene>
    <name evidence="2" type="ORF">EPZ47_19385</name>
</gene>
<accession>A0A4V1CB11</accession>
<protein>
    <submittedName>
        <fullName evidence="2">Uncharacterized protein</fullName>
    </submittedName>
</protein>
<sequence>MEEYSVKKLYPLIFAALSLGAHAMQASDPAAGSSAKADHTALLGAWAMAPLRNGIANVAEYLPDGTVALHSFNCTEPNVQGEVEVSKYTLAHDGKSIHIESPNDTFDLEILSLTPTAMRLSMTLSGYPLIFSYQKVQKIAPLCASYVVDAAEEARKSPYQVKDFVPAPTVPPHTDLNRYIGQWANEQGDVQLEVRRDKGSDAYLYQSNSENWVYLFNGVSWKSDGLHFTAFAYSNKPDLYDHPYHKSKTPNVIAINEDGTLKQITFIKGTHRFESTLIRKSDK</sequence>
<organism evidence="2 3">
    <name type="scientific">Pseudomonas viciae</name>
    <dbReference type="NCBI Taxonomy" id="2505979"/>
    <lineage>
        <taxon>Bacteria</taxon>
        <taxon>Pseudomonadati</taxon>
        <taxon>Pseudomonadota</taxon>
        <taxon>Gammaproteobacteria</taxon>
        <taxon>Pseudomonadales</taxon>
        <taxon>Pseudomonadaceae</taxon>
        <taxon>Pseudomonas</taxon>
    </lineage>
</organism>